<dbReference type="NCBIfam" id="TIGR00696">
    <property type="entry name" value="wecG_tagA_cpsF"/>
    <property type="match status" value="1"/>
</dbReference>
<reference evidence="3 4" key="1">
    <citation type="journal article" date="2016" name="BMC Genomics">
        <title>Combined genomic and structural analyses of a cultured magnetotactic bacterium reveals its niche adaptation to a dynamic environment.</title>
        <authorList>
            <person name="Araujo A.C."/>
            <person name="Morillo V."/>
            <person name="Cypriano J."/>
            <person name="Teixeira L.C."/>
            <person name="Leao P."/>
            <person name="Lyra S."/>
            <person name="Almeida L.G."/>
            <person name="Bazylinski D.A."/>
            <person name="Vasconcellos A.T."/>
            <person name="Abreu F."/>
            <person name="Lins U."/>
        </authorList>
    </citation>
    <scope>NUCLEOTIDE SEQUENCE [LARGE SCALE GENOMIC DNA]</scope>
    <source>
        <strain evidence="3 4">IT-1</strain>
    </source>
</reference>
<accession>A0A1Y2KBC4</accession>
<sequence>MREPITFLGVPMHPWSMAETVTEIERRLRNGRFIQHGVVNVAKVVAMQDNRDLFDAIASCDIINIDGMGVVWGARFMGHMIPERVGGIDLFHKLLEMAERTGDSVYFLGAKEGVIDTAVAKLQARYPRLNVAGYHHGYFWEDEEAMVREIGASGASLLFVAISPPKKEIFIAKWGDRLNVKFAMGVGGTLDVVAGKTKRAPLWMQRWGLEWFFRFLQEPRRMFWRYFSSNSRFALLLLKARLAKLFSRRATAAADQ</sequence>
<dbReference type="Pfam" id="PF03808">
    <property type="entry name" value="Glyco_tran_WecG"/>
    <property type="match status" value="1"/>
</dbReference>
<dbReference type="InterPro" id="IPR004629">
    <property type="entry name" value="WecG_TagA_CpsF"/>
</dbReference>
<dbReference type="PANTHER" id="PTHR34136">
    <property type="match status" value="1"/>
</dbReference>
<evidence type="ECO:0000313" key="3">
    <source>
        <dbReference type="EMBL" id="OSM07115.1"/>
    </source>
</evidence>
<evidence type="ECO:0000256" key="2">
    <source>
        <dbReference type="ARBA" id="ARBA00022679"/>
    </source>
</evidence>
<dbReference type="GO" id="GO:0016758">
    <property type="term" value="F:hexosyltransferase activity"/>
    <property type="evidence" value="ECO:0007669"/>
    <property type="project" value="TreeGrafter"/>
</dbReference>
<keyword evidence="4" id="KW-1185">Reference proteome</keyword>
<dbReference type="PANTHER" id="PTHR34136:SF1">
    <property type="entry name" value="UDP-N-ACETYL-D-MANNOSAMINURONIC ACID TRANSFERASE"/>
    <property type="match status" value="1"/>
</dbReference>
<dbReference type="OrthoDB" id="9771846at2"/>
<dbReference type="RefSeq" id="WP_085441071.1">
    <property type="nucleotide sequence ID" value="NZ_LVJN01000015.1"/>
</dbReference>
<dbReference type="STRING" id="1434232.MAIT1_03973"/>
<keyword evidence="1" id="KW-0328">Glycosyltransferase</keyword>
<evidence type="ECO:0000256" key="1">
    <source>
        <dbReference type="ARBA" id="ARBA00022676"/>
    </source>
</evidence>
<gene>
    <name evidence="3" type="ORF">MAIT1_03973</name>
</gene>
<dbReference type="AlphaFoldDB" id="A0A1Y2KBC4"/>
<name>A0A1Y2KBC4_9PROT</name>
<evidence type="ECO:0000313" key="4">
    <source>
        <dbReference type="Proteomes" id="UP000194003"/>
    </source>
</evidence>
<dbReference type="CDD" id="cd06533">
    <property type="entry name" value="Glyco_transf_WecG_TagA"/>
    <property type="match status" value="1"/>
</dbReference>
<protein>
    <submittedName>
        <fullName evidence="3">Putative N-acetylmannosaminyltransferase</fullName>
    </submittedName>
</protein>
<comment type="caution">
    <text evidence="3">The sequence shown here is derived from an EMBL/GenBank/DDBJ whole genome shotgun (WGS) entry which is preliminary data.</text>
</comment>
<organism evidence="3 4">
    <name type="scientific">Magnetofaba australis IT-1</name>
    <dbReference type="NCBI Taxonomy" id="1434232"/>
    <lineage>
        <taxon>Bacteria</taxon>
        <taxon>Pseudomonadati</taxon>
        <taxon>Pseudomonadota</taxon>
        <taxon>Magnetococcia</taxon>
        <taxon>Magnetococcales</taxon>
        <taxon>Magnetococcaceae</taxon>
        <taxon>Magnetofaba</taxon>
    </lineage>
</organism>
<dbReference type="EMBL" id="LVJN01000015">
    <property type="protein sequence ID" value="OSM07115.1"/>
    <property type="molecule type" value="Genomic_DNA"/>
</dbReference>
<keyword evidence="2 3" id="KW-0808">Transferase</keyword>
<dbReference type="Proteomes" id="UP000194003">
    <property type="component" value="Unassembled WGS sequence"/>
</dbReference>
<proteinExistence type="predicted"/>